<dbReference type="PANTHER" id="PTHR37305">
    <property type="entry name" value="INTEGRAL MEMBRANE PROTEIN-RELATED"/>
    <property type="match status" value="1"/>
</dbReference>
<evidence type="ECO:0000256" key="1">
    <source>
        <dbReference type="SAM" id="Phobius"/>
    </source>
</evidence>
<sequence>MNLLLKNEFQKIFLRKKTIVLLIMYTVIVLGSCLFLNYYGLGNYSNNTPQVKVNSLNLPILVAKESFFILNFIIFPLLFLDSFSGELKSGAYRMTLIRPVSRFKLLLSKYVSQIMLVFVFLAVLLIVSYIFGYMMTPHVDRITFSKPYMNLTVFESVLYTLSFYALLFLIVISLLALVSVISTLIPNSSLGFLFTLGCMIGSVYISDIFSYFILPGQYIFNQLNNLNILFLLSTGIIILCGGFFNFIIWRNKDFFE</sequence>
<keyword evidence="1" id="KW-0472">Membrane</keyword>
<evidence type="ECO:0000313" key="2">
    <source>
        <dbReference type="EMBL" id="MRX72868.1"/>
    </source>
</evidence>
<comment type="caution">
    <text evidence="2">The sequence shown here is derived from an EMBL/GenBank/DDBJ whole genome shotgun (WGS) entry which is preliminary data.</text>
</comment>
<dbReference type="EMBL" id="WKKI01000022">
    <property type="protein sequence ID" value="MRX72868.1"/>
    <property type="molecule type" value="Genomic_DNA"/>
</dbReference>
<keyword evidence="1" id="KW-1133">Transmembrane helix</keyword>
<dbReference type="PANTHER" id="PTHR37305:SF1">
    <property type="entry name" value="MEMBRANE PROTEIN"/>
    <property type="match status" value="1"/>
</dbReference>
<protein>
    <submittedName>
        <fullName evidence="2">ABC transporter permease subunit</fullName>
    </submittedName>
</protein>
<keyword evidence="3" id="KW-1185">Reference proteome</keyword>
<name>A0A7X2J1C7_9BACI</name>
<dbReference type="PROSITE" id="PS51257">
    <property type="entry name" value="PROKAR_LIPOPROTEIN"/>
    <property type="match status" value="1"/>
</dbReference>
<proteinExistence type="predicted"/>
<feature type="transmembrane region" description="Helical" evidence="1">
    <location>
        <begin position="60"/>
        <end position="80"/>
    </location>
</feature>
<dbReference type="Proteomes" id="UP000448867">
    <property type="component" value="Unassembled WGS sequence"/>
</dbReference>
<keyword evidence="1" id="KW-0812">Transmembrane</keyword>
<feature type="transmembrane region" description="Helical" evidence="1">
    <location>
        <begin position="190"/>
        <end position="214"/>
    </location>
</feature>
<evidence type="ECO:0000313" key="3">
    <source>
        <dbReference type="Proteomes" id="UP000448867"/>
    </source>
</evidence>
<dbReference type="GO" id="GO:0005886">
    <property type="term" value="C:plasma membrane"/>
    <property type="evidence" value="ECO:0007669"/>
    <property type="project" value="UniProtKB-SubCell"/>
</dbReference>
<organism evidence="2 3">
    <name type="scientific">Metabacillus lacus</name>
    <dbReference type="NCBI Taxonomy" id="1983721"/>
    <lineage>
        <taxon>Bacteria</taxon>
        <taxon>Bacillati</taxon>
        <taxon>Bacillota</taxon>
        <taxon>Bacilli</taxon>
        <taxon>Bacillales</taxon>
        <taxon>Bacillaceae</taxon>
        <taxon>Metabacillus</taxon>
    </lineage>
</organism>
<feature type="transmembrane region" description="Helical" evidence="1">
    <location>
        <begin position="20"/>
        <end position="40"/>
    </location>
</feature>
<dbReference type="AlphaFoldDB" id="A0A7X2J1C7"/>
<gene>
    <name evidence="2" type="ORF">GJU40_12025</name>
</gene>
<dbReference type="OrthoDB" id="2943698at2"/>
<dbReference type="RefSeq" id="WP_154308021.1">
    <property type="nucleotide sequence ID" value="NZ_WKKI01000022.1"/>
</dbReference>
<dbReference type="GO" id="GO:0140359">
    <property type="term" value="F:ABC-type transporter activity"/>
    <property type="evidence" value="ECO:0007669"/>
    <property type="project" value="InterPro"/>
</dbReference>
<accession>A0A7X2J1C7</accession>
<reference evidence="2 3" key="1">
    <citation type="submission" date="2019-11" db="EMBL/GenBank/DDBJ databases">
        <title>Bacillus lacus genome.</title>
        <authorList>
            <person name="Allen C.J."/>
            <person name="Newman J.D."/>
        </authorList>
    </citation>
    <scope>NUCLEOTIDE SEQUENCE [LARGE SCALE GENOMIC DNA]</scope>
    <source>
        <strain evidence="2 3">KCTC 33946</strain>
    </source>
</reference>
<feature type="transmembrane region" description="Helical" evidence="1">
    <location>
        <begin position="114"/>
        <end position="136"/>
    </location>
</feature>
<feature type="transmembrane region" description="Helical" evidence="1">
    <location>
        <begin position="156"/>
        <end position="178"/>
    </location>
</feature>
<dbReference type="Pfam" id="PF12679">
    <property type="entry name" value="ABC2_membrane_2"/>
    <property type="match status" value="1"/>
</dbReference>
<feature type="transmembrane region" description="Helical" evidence="1">
    <location>
        <begin position="226"/>
        <end position="249"/>
    </location>
</feature>